<feature type="signal peptide" evidence="2">
    <location>
        <begin position="1"/>
        <end position="33"/>
    </location>
</feature>
<evidence type="ECO:0000256" key="1">
    <source>
        <dbReference type="SAM" id="Phobius"/>
    </source>
</evidence>
<sequence length="73" mass="7501">MDNSRHRNGVAPGLARVLATVLVAVFLVHGAMAQGERALELETSSSGNSPAAGGDSLSAVTVFALLLIWALEL</sequence>
<accession>A0ABD0LN79</accession>
<dbReference type="EMBL" id="JACVVK020000037">
    <property type="protein sequence ID" value="KAK7500469.1"/>
    <property type="molecule type" value="Genomic_DNA"/>
</dbReference>
<keyword evidence="1" id="KW-0812">Transmembrane</keyword>
<evidence type="ECO:0000256" key="2">
    <source>
        <dbReference type="SAM" id="SignalP"/>
    </source>
</evidence>
<proteinExistence type="predicted"/>
<feature type="chain" id="PRO_5044796450" evidence="2">
    <location>
        <begin position="34"/>
        <end position="73"/>
    </location>
</feature>
<keyword evidence="1" id="KW-0472">Membrane</keyword>
<keyword evidence="4" id="KW-1185">Reference proteome</keyword>
<dbReference type="Proteomes" id="UP001519460">
    <property type="component" value="Unassembled WGS sequence"/>
</dbReference>
<evidence type="ECO:0000313" key="4">
    <source>
        <dbReference type="Proteomes" id="UP001519460"/>
    </source>
</evidence>
<dbReference type="AlphaFoldDB" id="A0ABD0LN79"/>
<feature type="transmembrane region" description="Helical" evidence="1">
    <location>
        <begin position="49"/>
        <end position="71"/>
    </location>
</feature>
<comment type="caution">
    <text evidence="3">The sequence shown here is derived from an EMBL/GenBank/DDBJ whole genome shotgun (WGS) entry which is preliminary data.</text>
</comment>
<reference evidence="3 4" key="1">
    <citation type="journal article" date="2023" name="Sci. Data">
        <title>Genome assembly of the Korean intertidal mud-creeper Batillaria attramentaria.</title>
        <authorList>
            <person name="Patra A.K."/>
            <person name="Ho P.T."/>
            <person name="Jun S."/>
            <person name="Lee S.J."/>
            <person name="Kim Y."/>
            <person name="Won Y.J."/>
        </authorList>
    </citation>
    <scope>NUCLEOTIDE SEQUENCE [LARGE SCALE GENOMIC DNA]</scope>
    <source>
        <strain evidence="3">Wonlab-2016</strain>
    </source>
</reference>
<protein>
    <submittedName>
        <fullName evidence="3">Uncharacterized protein</fullName>
    </submittedName>
</protein>
<keyword evidence="2" id="KW-0732">Signal</keyword>
<keyword evidence="1" id="KW-1133">Transmembrane helix</keyword>
<gene>
    <name evidence="3" type="ORF">BaRGS_00008376</name>
</gene>
<evidence type="ECO:0000313" key="3">
    <source>
        <dbReference type="EMBL" id="KAK7500469.1"/>
    </source>
</evidence>
<name>A0ABD0LN79_9CAEN</name>
<organism evidence="3 4">
    <name type="scientific">Batillaria attramentaria</name>
    <dbReference type="NCBI Taxonomy" id="370345"/>
    <lineage>
        <taxon>Eukaryota</taxon>
        <taxon>Metazoa</taxon>
        <taxon>Spiralia</taxon>
        <taxon>Lophotrochozoa</taxon>
        <taxon>Mollusca</taxon>
        <taxon>Gastropoda</taxon>
        <taxon>Caenogastropoda</taxon>
        <taxon>Sorbeoconcha</taxon>
        <taxon>Cerithioidea</taxon>
        <taxon>Batillariidae</taxon>
        <taxon>Batillaria</taxon>
    </lineage>
</organism>